<dbReference type="EMBL" id="WSZM01000249">
    <property type="protein sequence ID" value="KAF4037142.1"/>
    <property type="molecule type" value="Genomic_DNA"/>
</dbReference>
<name>A0A833SND8_PHYIN</name>
<dbReference type="AlphaFoldDB" id="A0A833SND8"/>
<dbReference type="Proteomes" id="UP000602510">
    <property type="component" value="Unassembled WGS sequence"/>
</dbReference>
<evidence type="ECO:0000313" key="1">
    <source>
        <dbReference type="EMBL" id="KAF4037142.1"/>
    </source>
</evidence>
<accession>A0A833SND8</accession>
<gene>
    <name evidence="1" type="ORF">GN244_ATG10749</name>
</gene>
<keyword evidence="2" id="KW-1185">Reference proteome</keyword>
<protein>
    <submittedName>
        <fullName evidence="1">Uncharacterized protein</fullName>
    </submittedName>
</protein>
<evidence type="ECO:0000313" key="2">
    <source>
        <dbReference type="Proteomes" id="UP000602510"/>
    </source>
</evidence>
<comment type="caution">
    <text evidence="1">The sequence shown here is derived from an EMBL/GenBank/DDBJ whole genome shotgun (WGS) entry which is preliminary data.</text>
</comment>
<organism evidence="1 2">
    <name type="scientific">Phytophthora infestans</name>
    <name type="common">Potato late blight agent</name>
    <name type="synonym">Botrytis infestans</name>
    <dbReference type="NCBI Taxonomy" id="4787"/>
    <lineage>
        <taxon>Eukaryota</taxon>
        <taxon>Sar</taxon>
        <taxon>Stramenopiles</taxon>
        <taxon>Oomycota</taxon>
        <taxon>Peronosporomycetes</taxon>
        <taxon>Peronosporales</taxon>
        <taxon>Peronosporaceae</taxon>
        <taxon>Phytophthora</taxon>
    </lineage>
</organism>
<proteinExistence type="predicted"/>
<reference evidence="1" key="1">
    <citation type="submission" date="2020-04" db="EMBL/GenBank/DDBJ databases">
        <title>Hybrid Assembly of Korean Phytophthora infestans isolates.</title>
        <authorList>
            <person name="Prokchorchik M."/>
            <person name="Lee Y."/>
            <person name="Seo J."/>
            <person name="Cho J.-H."/>
            <person name="Park Y.-E."/>
            <person name="Jang D.-C."/>
            <person name="Im J.-S."/>
            <person name="Choi J.-G."/>
            <person name="Park H.-J."/>
            <person name="Lee G.-B."/>
            <person name="Lee Y.-G."/>
            <person name="Hong S.-Y."/>
            <person name="Cho K."/>
            <person name="Sohn K.H."/>
        </authorList>
    </citation>
    <scope>NUCLEOTIDE SEQUENCE</scope>
    <source>
        <strain evidence="1">KR_1_A1</strain>
    </source>
</reference>
<sequence length="127" mass="14926">MTQRKCLILEQKLKAHLKIKQNPSISNSILNECNYSSFNAKVSRATLTRLRNFPEFYFIHADIGYKTLRDFFLKNKSKNTMVDDIRLMKARDMAGYRRQAASSQQWMYLNLGEAQRYSVVHSQLGRE</sequence>